<keyword evidence="6" id="KW-1185">Reference proteome</keyword>
<dbReference type="PANTHER" id="PTHR23083:SF464">
    <property type="entry name" value="TETRATRICOPEPTIDE REPEAT DOMAIN 7, ISOFORM A"/>
    <property type="match status" value="1"/>
</dbReference>
<dbReference type="SMART" id="SM00028">
    <property type="entry name" value="TPR"/>
    <property type="match status" value="5"/>
</dbReference>
<evidence type="ECO:0000256" key="2">
    <source>
        <dbReference type="ARBA" id="ARBA00038251"/>
    </source>
</evidence>
<evidence type="ECO:0000313" key="5">
    <source>
        <dbReference type="EMBL" id="KXT04902.1"/>
    </source>
</evidence>
<comment type="similarity">
    <text evidence="2">Belongs to the YPP1 family.</text>
</comment>
<comment type="function">
    <text evidence="1">Involved in endocytosis.</text>
</comment>
<evidence type="ECO:0000256" key="3">
    <source>
        <dbReference type="SAM" id="Coils"/>
    </source>
</evidence>
<reference evidence="5 6" key="1">
    <citation type="submission" date="2015-07" db="EMBL/GenBank/DDBJ databases">
        <title>Comparative genomics of the Sigatoka disease complex on banana suggests a link between parallel evolutionary changes in Pseudocercospora fijiensis and Pseudocercospora eumusae and increased virulence on the banana host.</title>
        <authorList>
            <person name="Chang T.-C."/>
            <person name="Salvucci A."/>
            <person name="Crous P.W."/>
            <person name="Stergiopoulos I."/>
        </authorList>
    </citation>
    <scope>NUCLEOTIDE SEQUENCE [LARGE SCALE GENOMIC DNA]</scope>
    <source>
        <strain evidence="5 6">CBS 114824</strain>
    </source>
</reference>
<evidence type="ECO:0008006" key="7">
    <source>
        <dbReference type="Google" id="ProtNLM"/>
    </source>
</evidence>
<comment type="caution">
    <text evidence="5">The sequence shown here is derived from an EMBL/GenBank/DDBJ whole genome shotgun (WGS) entry which is preliminary data.</text>
</comment>
<feature type="compositionally biased region" description="Basic and acidic residues" evidence="4">
    <location>
        <begin position="1102"/>
        <end position="1111"/>
    </location>
</feature>
<dbReference type="Proteomes" id="UP000070133">
    <property type="component" value="Unassembled WGS sequence"/>
</dbReference>
<dbReference type="AlphaFoldDB" id="A0A139HR99"/>
<name>A0A139HR99_9PEZI</name>
<dbReference type="OrthoDB" id="29013at2759"/>
<evidence type="ECO:0000313" key="6">
    <source>
        <dbReference type="Proteomes" id="UP000070133"/>
    </source>
</evidence>
<accession>A0A139HR99</accession>
<feature type="region of interest" description="Disordered" evidence="4">
    <location>
        <begin position="721"/>
        <end position="913"/>
    </location>
</feature>
<feature type="region of interest" description="Disordered" evidence="4">
    <location>
        <begin position="1051"/>
        <end position="1115"/>
    </location>
</feature>
<keyword evidence="3" id="KW-0175">Coiled coil</keyword>
<dbReference type="InterPro" id="IPR051722">
    <property type="entry name" value="Endocytosis_PI4K-reg_protein"/>
</dbReference>
<protein>
    <recommendedName>
        <fullName evidence="7">Filamentation protein</fullName>
    </recommendedName>
</protein>
<gene>
    <name evidence="5" type="ORF">AC578_3447</name>
</gene>
<dbReference type="Gene3D" id="1.25.40.10">
    <property type="entry name" value="Tetratricopeptide repeat domain"/>
    <property type="match status" value="2"/>
</dbReference>
<feature type="compositionally biased region" description="Polar residues" evidence="4">
    <location>
        <begin position="758"/>
        <end position="790"/>
    </location>
</feature>
<dbReference type="PANTHER" id="PTHR23083">
    <property type="entry name" value="TETRATRICOPEPTIDE REPEAT PROTEIN, TPR"/>
    <property type="match status" value="1"/>
</dbReference>
<dbReference type="InterPro" id="IPR019734">
    <property type="entry name" value="TPR_rpt"/>
</dbReference>
<sequence length="1191" mass="131212">MSVQKHKTAKGEKEKEKGGRYLGLLDQALCNGQWNDVPELARKVEKHAPQRKCLALAARAESHVAESAASTSTSTSTSSTIHRLSDLLPRLTEAISTALQTFPDDSFIASTCLAHIYWLQEAPQDALIVLERLGPKASASKSATGTLGWLEVCEVKSAFIRASCLHTLERKSEARQAYQDATLHTPGYRSLELRRWTERLLATACLYSVKQMPSPSASHFAEVYTPFRAWAEFWQRAPTHRGVIAPPRLDIPRRQVWKAYYDLLSSILQHGLIYGPEQKGSSLEFLPLTSTLSETERVGARQRQRVELHRVESAYESLLLEETKFPKASQANTEVEEWADQVVSNWTSFTGPDWSDADLGKGGKQSVSRAVLEILYRAASRTFHSTPILRHLFTVHAALGEFDLAMHAFDSYMEIVDKGKARAAKTGKHEIGFDDDDTAMLATTEAIKLLCRYGDREQAERANEISDIVQKWLSQKRPTTSDSTLTNGDVAEKSIQSTESTLRPATLAAAYRALGVTQARWANLTYESSTRSSLLAEANNNLRRAQQFEPNNTETAHALAAVLGEMRDIDAALQVIRIALDDSVMLNGDAAADQHHERERPLLALWHMLALCLTAQDQFETAAQICDAAYSQFGNSEVLFGSRPQGLTEDAEKEAFTPNTRGIVDQMGGFEKESILQIRMTQIVLLELMEGPDAAVDLTGSLLGLYSRLYGNPEHVAIQAARPPATSASATPSRLGGTLRSITGSIRPRSLRSRRSSTEATLRQRSIASQDDNIPSSPPQRLQPTTNGQTLGHPISITVTNEDGSPAGKSHHRHHLHLPFHGRHKGVDSTRSATSIAEQDENQSPVEESSHIPAAAAAAAGADGSPEQPLDSIAHQRSPDQWPPPAGHHDQPPVQDLRLPATHPASTSSVPEPRLLPFHERRHKVGVLIKTWLFVAGLYIRADSTDDAENALEHASKLVESLEKELAASEDGINARRLFEKGWGGGKSIDDLWADVWSMKAFLASSRERPFDAISDYEQALSYSPDHAAGIIGLANLLLDQYEEKLPLEEPLNPVHPQASTSGSLIGEAKPSLTRPNTATSTIPSRRGSYISDSRPTQPEAEDGRKQRRPDPTPAELNRLAARDRAYMLLSNLTKLGSGWDNSEAWLALARAHELSKEIGKAKEALWWVVELEDNKPLRPWREVLPGGYTL</sequence>
<dbReference type="STRING" id="321146.A0A139HR99"/>
<dbReference type="SUPFAM" id="SSF48452">
    <property type="entry name" value="TPR-like"/>
    <property type="match status" value="2"/>
</dbReference>
<organism evidence="5 6">
    <name type="scientific">Pseudocercospora eumusae</name>
    <dbReference type="NCBI Taxonomy" id="321146"/>
    <lineage>
        <taxon>Eukaryota</taxon>
        <taxon>Fungi</taxon>
        <taxon>Dikarya</taxon>
        <taxon>Ascomycota</taxon>
        <taxon>Pezizomycotina</taxon>
        <taxon>Dothideomycetes</taxon>
        <taxon>Dothideomycetidae</taxon>
        <taxon>Mycosphaerellales</taxon>
        <taxon>Mycosphaerellaceae</taxon>
        <taxon>Pseudocercospora</taxon>
    </lineage>
</organism>
<evidence type="ECO:0000256" key="1">
    <source>
        <dbReference type="ARBA" id="ARBA00002550"/>
    </source>
</evidence>
<feature type="compositionally biased region" description="Polar residues" evidence="4">
    <location>
        <begin position="829"/>
        <end position="847"/>
    </location>
</feature>
<feature type="compositionally biased region" description="Low complexity" evidence="4">
    <location>
        <begin position="721"/>
        <end position="734"/>
    </location>
</feature>
<feature type="compositionally biased region" description="Basic residues" evidence="4">
    <location>
        <begin position="809"/>
        <end position="824"/>
    </location>
</feature>
<feature type="coiled-coil region" evidence="3">
    <location>
        <begin position="945"/>
        <end position="972"/>
    </location>
</feature>
<evidence type="ECO:0000256" key="4">
    <source>
        <dbReference type="SAM" id="MobiDB-lite"/>
    </source>
</evidence>
<proteinExistence type="inferred from homology"/>
<dbReference type="InterPro" id="IPR011990">
    <property type="entry name" value="TPR-like_helical_dom_sf"/>
</dbReference>
<feature type="compositionally biased region" description="Polar residues" evidence="4">
    <location>
        <begin position="1074"/>
        <end position="1084"/>
    </location>
</feature>
<dbReference type="EMBL" id="LFZN01000017">
    <property type="protein sequence ID" value="KXT04902.1"/>
    <property type="molecule type" value="Genomic_DNA"/>
</dbReference>